<evidence type="ECO:0000313" key="8">
    <source>
        <dbReference type="Proteomes" id="UP000516304"/>
    </source>
</evidence>
<keyword evidence="4 6" id="KW-0255">Endonuclease</keyword>
<accession>A0A7G2D564</accession>
<dbReference type="GO" id="GO:0005737">
    <property type="term" value="C:cytoplasm"/>
    <property type="evidence" value="ECO:0007669"/>
    <property type="project" value="UniProtKB-SubCell"/>
</dbReference>
<name>A0A7G2D564_9EURY</name>
<evidence type="ECO:0000256" key="6">
    <source>
        <dbReference type="HAMAP-Rule" id="MF_00756"/>
    </source>
</evidence>
<reference evidence="7 8" key="1">
    <citation type="submission" date="2020-09" db="EMBL/GenBank/DDBJ databases">
        <authorList>
            <person name="Courtine D."/>
        </authorList>
    </citation>
    <scope>NUCLEOTIDE SEQUENCE [LARGE SCALE GENOMIC DNA]</scope>
    <source>
        <strain evidence="7 8">IRI35c</strain>
    </source>
</reference>
<evidence type="ECO:0000256" key="3">
    <source>
        <dbReference type="ARBA" id="ARBA00022722"/>
    </source>
</evidence>
<sequence length="229" mass="25968">MSVGTPLEDGEGEVSFSRDHFVEMDVRSEEAYELASEWFDEVVFTKKLVLDGPPDWGELKDELRLLRERYEKVALLLVTSRPGLIKEVKKRNLRALLYVQGGDMRVNRLAIENGVDALISPWFGRKDPGFDHTLAGMAARRGVAIGFSLAPLLSAGPYERVQILRFMRKTWQLVDKYGVPRFITSSAETKWEVRGPGDLMGLGRNIGMDAPRARASLNFYPRRILSRLK</sequence>
<keyword evidence="1 6" id="KW-0963">Cytoplasm</keyword>
<dbReference type="InterPro" id="IPR016195">
    <property type="entry name" value="Pol/histidinol_Pase-like"/>
</dbReference>
<dbReference type="Pfam" id="PF01876">
    <property type="entry name" value="RNase_P_p30"/>
    <property type="match status" value="1"/>
</dbReference>
<dbReference type="GO" id="GO:0001682">
    <property type="term" value="P:tRNA 5'-leader removal"/>
    <property type="evidence" value="ECO:0007669"/>
    <property type="project" value="UniProtKB-UniRule"/>
</dbReference>
<dbReference type="HAMAP" id="MF_00756">
    <property type="entry name" value="RNase_P_3"/>
    <property type="match status" value="1"/>
</dbReference>
<evidence type="ECO:0000256" key="5">
    <source>
        <dbReference type="ARBA" id="ARBA00022801"/>
    </source>
</evidence>
<organism evidence="7 8">
    <name type="scientific">Thermococcus camini</name>
    <dbReference type="NCBI Taxonomy" id="2016373"/>
    <lineage>
        <taxon>Archaea</taxon>
        <taxon>Methanobacteriati</taxon>
        <taxon>Methanobacteriota</taxon>
        <taxon>Thermococci</taxon>
        <taxon>Thermococcales</taxon>
        <taxon>Thermococcaceae</taxon>
        <taxon>Thermococcus</taxon>
    </lineage>
</organism>
<dbReference type="EC" id="3.1.26.5" evidence="6"/>
<dbReference type="GeneID" id="58918252"/>
<dbReference type="AlphaFoldDB" id="A0A7G2D564"/>
<dbReference type="NCBIfam" id="NF003023">
    <property type="entry name" value="PRK03892.1"/>
    <property type="match status" value="1"/>
</dbReference>
<dbReference type="RefSeq" id="WP_188201616.1">
    <property type="nucleotide sequence ID" value="NZ_LR881183.1"/>
</dbReference>
<comment type="subunit">
    <text evidence="6">Consists of a catalytic RNA component and at least 4-5 protein subunits.</text>
</comment>
<comment type="function">
    <text evidence="6">Part of ribonuclease P, a protein complex that generates mature tRNA molecules by cleaving their 5'-ends.</text>
</comment>
<keyword evidence="3 6" id="KW-0540">Nuclease</keyword>
<keyword evidence="2 6" id="KW-0819">tRNA processing</keyword>
<dbReference type="KEGG" id="tcq:TIRI35C_0517"/>
<comment type="subcellular location">
    <subcellularLocation>
        <location evidence="6">Cytoplasm</location>
    </subcellularLocation>
</comment>
<dbReference type="Proteomes" id="UP000516304">
    <property type="component" value="Chromosome TIRI35C"/>
</dbReference>
<dbReference type="GO" id="GO:0004526">
    <property type="term" value="F:ribonuclease P activity"/>
    <property type="evidence" value="ECO:0007669"/>
    <property type="project" value="UniProtKB-UniRule"/>
</dbReference>
<dbReference type="InterPro" id="IPR002738">
    <property type="entry name" value="RNase_P_p30"/>
</dbReference>
<evidence type="ECO:0000313" key="7">
    <source>
        <dbReference type="EMBL" id="CAD5243671.1"/>
    </source>
</evidence>
<proteinExistence type="inferred from homology"/>
<evidence type="ECO:0000256" key="2">
    <source>
        <dbReference type="ARBA" id="ARBA00022694"/>
    </source>
</evidence>
<dbReference type="InterPro" id="IPR023539">
    <property type="entry name" value="RNase_P_comp-3_arc"/>
</dbReference>
<keyword evidence="8" id="KW-1185">Reference proteome</keyword>
<dbReference type="GO" id="GO:0030677">
    <property type="term" value="C:ribonuclease P complex"/>
    <property type="evidence" value="ECO:0007669"/>
    <property type="project" value="UniProtKB-UniRule"/>
</dbReference>
<evidence type="ECO:0000256" key="1">
    <source>
        <dbReference type="ARBA" id="ARBA00022490"/>
    </source>
</evidence>
<gene>
    <name evidence="7" type="primary">rnp</name>
    <name evidence="6" type="synonym">rnp3</name>
    <name evidence="7" type="ORF">TIRI35C_0517</name>
</gene>
<dbReference type="Gene3D" id="3.20.20.140">
    <property type="entry name" value="Metal-dependent hydrolases"/>
    <property type="match status" value="1"/>
</dbReference>
<dbReference type="SUPFAM" id="SSF89550">
    <property type="entry name" value="PHP domain-like"/>
    <property type="match status" value="1"/>
</dbReference>
<dbReference type="EMBL" id="LR881183">
    <property type="protein sequence ID" value="CAD5243671.1"/>
    <property type="molecule type" value="Genomic_DNA"/>
</dbReference>
<evidence type="ECO:0000256" key="4">
    <source>
        <dbReference type="ARBA" id="ARBA00022759"/>
    </source>
</evidence>
<protein>
    <recommendedName>
        <fullName evidence="6">Ribonuclease P protein component 3</fullName>
        <shortName evidence="6">RNase P component 3</shortName>
        <ecNumber evidence="6">3.1.26.5</ecNumber>
    </recommendedName>
    <alternativeName>
        <fullName evidence="6">Rpp30</fullName>
    </alternativeName>
</protein>
<comment type="catalytic activity">
    <reaction evidence="6">
        <text>Endonucleolytic cleavage of RNA, removing 5'-extranucleotides from tRNA precursor.</text>
        <dbReference type="EC" id="3.1.26.5"/>
    </reaction>
</comment>
<keyword evidence="5 6" id="KW-0378">Hydrolase</keyword>
<comment type="similarity">
    <text evidence="6">Belongs to the eukaryotic/archaeal RNase P protein component 3 family.</text>
</comment>